<evidence type="ECO:0000313" key="3">
    <source>
        <dbReference type="Proteomes" id="UP000320475"/>
    </source>
</evidence>
<feature type="domain" description="Gelsolin-like" evidence="1">
    <location>
        <begin position="320"/>
        <end position="380"/>
    </location>
</feature>
<dbReference type="GO" id="GO:0051015">
    <property type="term" value="F:actin filament binding"/>
    <property type="evidence" value="ECO:0007669"/>
    <property type="project" value="InterPro"/>
</dbReference>
<name>A0A507D6N5_9FUNG</name>
<dbReference type="InterPro" id="IPR007122">
    <property type="entry name" value="Villin/Gelsolin"/>
</dbReference>
<evidence type="ECO:0000259" key="1">
    <source>
        <dbReference type="Pfam" id="PF00626"/>
    </source>
</evidence>
<dbReference type="OrthoDB" id="6375767at2759"/>
<dbReference type="SUPFAM" id="SSF55753">
    <property type="entry name" value="Actin depolymerizing proteins"/>
    <property type="match status" value="3"/>
</dbReference>
<dbReference type="PANTHER" id="PTHR11977:SF130">
    <property type="entry name" value="SEVERIN"/>
    <property type="match status" value="1"/>
</dbReference>
<proteinExistence type="predicted"/>
<evidence type="ECO:0000313" key="2">
    <source>
        <dbReference type="EMBL" id="TPX47154.1"/>
    </source>
</evidence>
<dbReference type="InterPro" id="IPR007123">
    <property type="entry name" value="Gelsolin-like_dom"/>
</dbReference>
<dbReference type="SMART" id="SM00262">
    <property type="entry name" value="GEL"/>
    <property type="match status" value="3"/>
</dbReference>
<sequence>MPPPLTPRRHPTRHYRHQHCRVRARPPIHTCTANAPLTLRPLGSGLIWKKTSAWALPKPRKRGIETKVWRVEQFKVAPWPEQEYGIFYDGDSYIVLHTWKKPDAPTLYHDIYFWLGLHTTQDEAGTAAYKSVELDDWTLPVQHREVQGSESPAFLALFRIFRVDKGGITSGFRHVAPDTYRPRLMHIRQNKSAPRAAGLVIREVPLSHTSLNSGDVFVYDAGTAIYQWNGANSSGIEKNKTAEFVRSLADSRGGKAPVKVYDEGDADAKPFWDGIGGQGPVAAADSVNDASAAAPAKSLWRLSDASGQLQFTREAQGVINRTLFDSSDVYVLDVGSEVFVWVGKKASADERKKAMMYALEYMKSHDRSMTSPVTRIVQGGADDVMASYLDH</sequence>
<dbReference type="GO" id="GO:0008154">
    <property type="term" value="P:actin polymerization or depolymerization"/>
    <property type="evidence" value="ECO:0007669"/>
    <property type="project" value="TreeGrafter"/>
</dbReference>
<dbReference type="AlphaFoldDB" id="A0A507D6N5"/>
<dbReference type="Gene3D" id="3.40.20.10">
    <property type="entry name" value="Severin"/>
    <property type="match status" value="3"/>
</dbReference>
<protein>
    <recommendedName>
        <fullName evidence="1">Gelsolin-like domain-containing protein</fullName>
    </recommendedName>
</protein>
<feature type="domain" description="Gelsolin-like" evidence="1">
    <location>
        <begin position="203"/>
        <end position="264"/>
    </location>
</feature>
<gene>
    <name evidence="2" type="ORF">SeLEV6574_g02822</name>
</gene>
<dbReference type="PANTHER" id="PTHR11977">
    <property type="entry name" value="VILLIN"/>
    <property type="match status" value="1"/>
</dbReference>
<organism evidence="2 3">
    <name type="scientific">Synchytrium endobioticum</name>
    <dbReference type="NCBI Taxonomy" id="286115"/>
    <lineage>
        <taxon>Eukaryota</taxon>
        <taxon>Fungi</taxon>
        <taxon>Fungi incertae sedis</taxon>
        <taxon>Chytridiomycota</taxon>
        <taxon>Chytridiomycota incertae sedis</taxon>
        <taxon>Chytridiomycetes</taxon>
        <taxon>Synchytriales</taxon>
        <taxon>Synchytriaceae</taxon>
        <taxon>Synchytrium</taxon>
    </lineage>
</organism>
<comment type="caution">
    <text evidence="2">The sequence shown here is derived from an EMBL/GenBank/DDBJ whole genome shotgun (WGS) entry which is preliminary data.</text>
</comment>
<dbReference type="CDD" id="cd11292">
    <property type="entry name" value="gelsolin_S3_like"/>
    <property type="match status" value="1"/>
</dbReference>
<dbReference type="VEuPathDB" id="FungiDB:SeMB42_g05724"/>
<dbReference type="Pfam" id="PF00626">
    <property type="entry name" value="Gelsolin"/>
    <property type="match status" value="3"/>
</dbReference>
<feature type="domain" description="Gelsolin-like" evidence="1">
    <location>
        <begin position="84"/>
        <end position="155"/>
    </location>
</feature>
<dbReference type="InterPro" id="IPR029006">
    <property type="entry name" value="ADF-H/Gelsolin-like_dom_sf"/>
</dbReference>
<dbReference type="GO" id="GO:0005737">
    <property type="term" value="C:cytoplasm"/>
    <property type="evidence" value="ECO:0007669"/>
    <property type="project" value="TreeGrafter"/>
</dbReference>
<dbReference type="PRINTS" id="PR00597">
    <property type="entry name" value="GELSOLIN"/>
</dbReference>
<dbReference type="EMBL" id="QEAM01000084">
    <property type="protein sequence ID" value="TPX47154.1"/>
    <property type="molecule type" value="Genomic_DNA"/>
</dbReference>
<reference evidence="2 3" key="1">
    <citation type="journal article" date="2019" name="Sci. Rep.">
        <title>Comparative genomics of chytrid fungi reveal insights into the obligate biotrophic and pathogenic lifestyle of Synchytrium endobioticum.</title>
        <authorList>
            <person name="van de Vossenberg B.T.L.H."/>
            <person name="Warris S."/>
            <person name="Nguyen H.D.T."/>
            <person name="van Gent-Pelzer M.P.E."/>
            <person name="Joly D.L."/>
            <person name="van de Geest H.C."/>
            <person name="Bonants P.J.M."/>
            <person name="Smith D.S."/>
            <person name="Levesque C.A."/>
            <person name="van der Lee T.A.J."/>
        </authorList>
    </citation>
    <scope>NUCLEOTIDE SEQUENCE [LARGE SCALE GENOMIC DNA]</scope>
    <source>
        <strain evidence="2 3">LEV6574</strain>
    </source>
</reference>
<dbReference type="GO" id="GO:0015629">
    <property type="term" value="C:actin cytoskeleton"/>
    <property type="evidence" value="ECO:0007669"/>
    <property type="project" value="TreeGrafter"/>
</dbReference>
<dbReference type="CDD" id="cd11290">
    <property type="entry name" value="gelsolin_S1_like"/>
    <property type="match status" value="1"/>
</dbReference>
<dbReference type="Proteomes" id="UP000320475">
    <property type="component" value="Unassembled WGS sequence"/>
</dbReference>
<accession>A0A507D6N5</accession>